<evidence type="ECO:0000256" key="6">
    <source>
        <dbReference type="PROSITE-ProRule" id="PRU10141"/>
    </source>
</evidence>
<dbReference type="Pfam" id="PF00069">
    <property type="entry name" value="Pkinase"/>
    <property type="match status" value="1"/>
</dbReference>
<evidence type="ECO:0000256" key="7">
    <source>
        <dbReference type="RuleBase" id="RU000304"/>
    </source>
</evidence>
<dbReference type="AlphaFoldDB" id="A0A9W6BIY2"/>
<keyword evidence="4" id="KW-0418">Kinase</keyword>
<feature type="domain" description="AGC-kinase C-terminal" evidence="9">
    <location>
        <begin position="339"/>
        <end position="394"/>
    </location>
</feature>
<feature type="binding site" evidence="6">
    <location>
        <position position="127"/>
    </location>
    <ligand>
        <name>ATP</name>
        <dbReference type="ChEBI" id="CHEBI:30616"/>
    </ligand>
</feature>
<dbReference type="Gene3D" id="3.30.200.20">
    <property type="entry name" value="Phosphorylase Kinase, domain 1"/>
    <property type="match status" value="1"/>
</dbReference>
<dbReference type="InterPro" id="IPR011009">
    <property type="entry name" value="Kinase-like_dom_sf"/>
</dbReference>
<dbReference type="InterPro" id="IPR000719">
    <property type="entry name" value="Prot_kinase_dom"/>
</dbReference>
<evidence type="ECO:0000256" key="4">
    <source>
        <dbReference type="ARBA" id="ARBA00022777"/>
    </source>
</evidence>
<dbReference type="PROSITE" id="PS50011">
    <property type="entry name" value="PROTEIN_KINASE_DOM"/>
    <property type="match status" value="1"/>
</dbReference>
<keyword evidence="2" id="KW-0808">Transferase</keyword>
<evidence type="ECO:0000259" key="9">
    <source>
        <dbReference type="PROSITE" id="PS51285"/>
    </source>
</evidence>
<dbReference type="SUPFAM" id="SSF56112">
    <property type="entry name" value="Protein kinase-like (PK-like)"/>
    <property type="match status" value="1"/>
</dbReference>
<dbReference type="PROSITE" id="PS51285">
    <property type="entry name" value="AGC_KINASE_CTER"/>
    <property type="match status" value="1"/>
</dbReference>
<dbReference type="PANTHER" id="PTHR24353:SF37">
    <property type="entry name" value="CAMP-DEPENDENT PROTEIN KINASE CATALYTIC SUBUNIT PRKX"/>
    <property type="match status" value="1"/>
</dbReference>
<evidence type="ECO:0000256" key="2">
    <source>
        <dbReference type="ARBA" id="ARBA00022679"/>
    </source>
</evidence>
<sequence length="394" mass="44195">MDSSCCTSTCAAQIAMTPANMYDSKMHSWGFKMMKDVLRRRKPEANNASSKVQIEAGVEVVQAEAKHMQSACPSTACISAVRQPEPPAPSRQLCTADFSWVRIIGAGAFGRVWLARFIPTGEIVAIKMVSKAHVIRTGQMAHVMDERAMLARVAGHPFLVNLLATFQDLDCLYFVMNYVPGGEFFAYVRDHGRQTEERARFYVAQIVLALEYLHARRIAYRDLKPENLLIDASGYLRLTDLGFAKVVKGRTHTLCGTPDYMAPEVLTGEGYTPAVDWWSLGCVIYEMLDGFPPFYSRSAPETYARIRARDLVLPHHMSVLVRDLVDRLLHAIKDHPWFTNLDWGHVATKAYAAPYIPPLRSLDDTCCFDRFDHLPPLESGAGLAPIQQACFKDF</sequence>
<organism evidence="10 11">
    <name type="scientific">Pleodorina starrii</name>
    <dbReference type="NCBI Taxonomy" id="330485"/>
    <lineage>
        <taxon>Eukaryota</taxon>
        <taxon>Viridiplantae</taxon>
        <taxon>Chlorophyta</taxon>
        <taxon>core chlorophytes</taxon>
        <taxon>Chlorophyceae</taxon>
        <taxon>CS clade</taxon>
        <taxon>Chlamydomonadales</taxon>
        <taxon>Volvocaceae</taxon>
        <taxon>Pleodorina</taxon>
    </lineage>
</organism>
<proteinExistence type="inferred from homology"/>
<dbReference type="Gene3D" id="1.10.510.10">
    <property type="entry name" value="Transferase(Phosphotransferase) domain 1"/>
    <property type="match status" value="1"/>
</dbReference>
<dbReference type="GO" id="GO:0005952">
    <property type="term" value="C:cAMP-dependent protein kinase complex"/>
    <property type="evidence" value="ECO:0007669"/>
    <property type="project" value="TreeGrafter"/>
</dbReference>
<feature type="domain" description="Protein kinase" evidence="8">
    <location>
        <begin position="98"/>
        <end position="356"/>
    </location>
</feature>
<keyword evidence="1 7" id="KW-0723">Serine/threonine-protein kinase</keyword>
<evidence type="ECO:0000313" key="10">
    <source>
        <dbReference type="EMBL" id="GLC53066.1"/>
    </source>
</evidence>
<dbReference type="Proteomes" id="UP001165080">
    <property type="component" value="Unassembled WGS sequence"/>
</dbReference>
<dbReference type="EMBL" id="BRXU01000007">
    <property type="protein sequence ID" value="GLC53066.1"/>
    <property type="molecule type" value="Genomic_DNA"/>
</dbReference>
<comment type="similarity">
    <text evidence="7">Belongs to the protein kinase superfamily.</text>
</comment>
<evidence type="ECO:0000259" key="8">
    <source>
        <dbReference type="PROSITE" id="PS50011"/>
    </source>
</evidence>
<dbReference type="InterPro" id="IPR017441">
    <property type="entry name" value="Protein_kinase_ATP_BS"/>
</dbReference>
<keyword evidence="11" id="KW-1185">Reference proteome</keyword>
<dbReference type="GO" id="GO:0004691">
    <property type="term" value="F:cAMP-dependent protein kinase activity"/>
    <property type="evidence" value="ECO:0007669"/>
    <property type="project" value="TreeGrafter"/>
</dbReference>
<dbReference type="FunFam" id="1.10.510.10:FF:000571">
    <property type="entry name" value="Maternal embryonic leucine zipper kinase"/>
    <property type="match status" value="1"/>
</dbReference>
<dbReference type="InterPro" id="IPR008271">
    <property type="entry name" value="Ser/Thr_kinase_AS"/>
</dbReference>
<gene>
    <name evidence="10" type="primary">PLEST002316</name>
    <name evidence="10" type="ORF">PLESTB_000704200</name>
</gene>
<dbReference type="InterPro" id="IPR000961">
    <property type="entry name" value="AGC-kinase_C"/>
</dbReference>
<dbReference type="PROSITE" id="PS00108">
    <property type="entry name" value="PROTEIN_KINASE_ST"/>
    <property type="match status" value="1"/>
</dbReference>
<dbReference type="GO" id="GO:0005524">
    <property type="term" value="F:ATP binding"/>
    <property type="evidence" value="ECO:0007669"/>
    <property type="project" value="UniProtKB-UniRule"/>
</dbReference>
<accession>A0A9W6BIY2</accession>
<name>A0A9W6BIY2_9CHLO</name>
<dbReference type="PROSITE" id="PS00107">
    <property type="entry name" value="PROTEIN_KINASE_ATP"/>
    <property type="match status" value="1"/>
</dbReference>
<evidence type="ECO:0000256" key="3">
    <source>
        <dbReference type="ARBA" id="ARBA00022741"/>
    </source>
</evidence>
<evidence type="ECO:0000256" key="5">
    <source>
        <dbReference type="ARBA" id="ARBA00022840"/>
    </source>
</evidence>
<reference evidence="10 11" key="1">
    <citation type="journal article" date="2023" name="Commun. Biol.">
        <title>Reorganization of the ancestral sex-determining regions during the evolution of trioecy in Pleodorina starrii.</title>
        <authorList>
            <person name="Takahashi K."/>
            <person name="Suzuki S."/>
            <person name="Kawai-Toyooka H."/>
            <person name="Yamamoto K."/>
            <person name="Hamaji T."/>
            <person name="Ootsuki R."/>
            <person name="Yamaguchi H."/>
            <person name="Kawachi M."/>
            <person name="Higashiyama T."/>
            <person name="Nozaki H."/>
        </authorList>
    </citation>
    <scope>NUCLEOTIDE SEQUENCE [LARGE SCALE GENOMIC DNA]</scope>
    <source>
        <strain evidence="10 11">NIES-4479</strain>
    </source>
</reference>
<dbReference type="SMART" id="SM00220">
    <property type="entry name" value="S_TKc"/>
    <property type="match status" value="1"/>
</dbReference>
<keyword evidence="3 6" id="KW-0547">Nucleotide-binding</keyword>
<dbReference type="PANTHER" id="PTHR24353">
    <property type="entry name" value="CYCLIC NUCLEOTIDE-DEPENDENT PROTEIN KINASE"/>
    <property type="match status" value="1"/>
</dbReference>
<evidence type="ECO:0000256" key="1">
    <source>
        <dbReference type="ARBA" id="ARBA00022527"/>
    </source>
</evidence>
<protein>
    <submittedName>
        <fullName evidence="10">Uncharacterized protein</fullName>
    </submittedName>
</protein>
<comment type="caution">
    <text evidence="10">The sequence shown here is derived from an EMBL/GenBank/DDBJ whole genome shotgun (WGS) entry which is preliminary data.</text>
</comment>
<keyword evidence="5 6" id="KW-0067">ATP-binding</keyword>
<evidence type="ECO:0000313" key="11">
    <source>
        <dbReference type="Proteomes" id="UP001165080"/>
    </source>
</evidence>